<protein>
    <submittedName>
        <fullName evidence="3">Early transcribed membrane protein</fullName>
    </submittedName>
</protein>
<dbReference type="AlphaFoldDB" id="A0A1B1E3Y7"/>
<keyword evidence="2" id="KW-1133">Transmembrane helix</keyword>
<dbReference type="NCBIfam" id="TIGR01495">
    <property type="entry name" value="ETRAMP"/>
    <property type="match status" value="1"/>
</dbReference>
<dbReference type="KEGG" id="pcot:PCOAH_00046410"/>
<evidence type="ECO:0000256" key="2">
    <source>
        <dbReference type="SAM" id="Phobius"/>
    </source>
</evidence>
<dbReference type="VEuPathDB" id="PlasmoDB:PCOAH_00046410"/>
<reference evidence="4" key="1">
    <citation type="submission" date="2016-06" db="EMBL/GenBank/DDBJ databases">
        <title>First high quality genome sequence of Plasmodium coatneyi using continuous long reads from single molecule, real-time sequencing.</title>
        <authorList>
            <person name="Chien J.-T."/>
            <person name="Pakala S.B."/>
            <person name="Geraldo J.A."/>
            <person name="Lapp S.A."/>
            <person name="Barnwell J.W."/>
            <person name="Kissinger J.C."/>
            <person name="Galinski M.R."/>
            <person name="Humphrey J.C."/>
        </authorList>
    </citation>
    <scope>NUCLEOTIDE SEQUENCE [LARGE SCALE GENOMIC DNA]</scope>
    <source>
        <strain evidence="4">Hackeri</strain>
    </source>
</reference>
<sequence>MKITKVLYLIAALLAVNFIAPSFYNNVVEAKKAGGYKNLSPAERKKRNQKIMMISSIASGIAVLLGTALGLGIHYKSSGSNNKRGATTVPSPRKEPLLGGQNQKPQQQQPPRKTY</sequence>
<dbReference type="OrthoDB" id="378775at2759"/>
<dbReference type="GeneID" id="30911372"/>
<dbReference type="Pfam" id="PF09716">
    <property type="entry name" value="ETRAMP"/>
    <property type="match status" value="1"/>
</dbReference>
<evidence type="ECO:0000313" key="4">
    <source>
        <dbReference type="Proteomes" id="UP000092716"/>
    </source>
</evidence>
<evidence type="ECO:0000256" key="1">
    <source>
        <dbReference type="SAM" id="MobiDB-lite"/>
    </source>
</evidence>
<feature type="compositionally biased region" description="Polar residues" evidence="1">
    <location>
        <begin position="77"/>
        <end position="90"/>
    </location>
</feature>
<feature type="transmembrane region" description="Helical" evidence="2">
    <location>
        <begin position="54"/>
        <end position="75"/>
    </location>
</feature>
<dbReference type="EMBL" id="CP016250">
    <property type="protein sequence ID" value="ANQ09722.1"/>
    <property type="molecule type" value="Genomic_DNA"/>
</dbReference>
<feature type="compositionally biased region" description="Low complexity" evidence="1">
    <location>
        <begin position="101"/>
        <end position="115"/>
    </location>
</feature>
<proteinExistence type="predicted"/>
<dbReference type="Proteomes" id="UP000092716">
    <property type="component" value="Chromosome 12"/>
</dbReference>
<name>A0A1B1E3Y7_9APIC</name>
<dbReference type="RefSeq" id="XP_019916417.1">
    <property type="nucleotide sequence ID" value="XM_020061425.1"/>
</dbReference>
<keyword evidence="4" id="KW-1185">Reference proteome</keyword>
<keyword evidence="2" id="KW-0472">Membrane</keyword>
<gene>
    <name evidence="3" type="ORF">PCOAH_00046410</name>
</gene>
<evidence type="ECO:0000313" key="3">
    <source>
        <dbReference type="EMBL" id="ANQ09722.1"/>
    </source>
</evidence>
<dbReference type="InterPro" id="IPR006389">
    <property type="entry name" value="Early_transc_mb_plasmodium"/>
</dbReference>
<keyword evidence="2" id="KW-0812">Transmembrane</keyword>
<accession>A0A1B1E3Y7</accession>
<organism evidence="3 4">
    <name type="scientific">Plasmodium coatneyi</name>
    <dbReference type="NCBI Taxonomy" id="208452"/>
    <lineage>
        <taxon>Eukaryota</taxon>
        <taxon>Sar</taxon>
        <taxon>Alveolata</taxon>
        <taxon>Apicomplexa</taxon>
        <taxon>Aconoidasida</taxon>
        <taxon>Haemosporida</taxon>
        <taxon>Plasmodiidae</taxon>
        <taxon>Plasmodium</taxon>
    </lineage>
</organism>
<feature type="region of interest" description="Disordered" evidence="1">
    <location>
        <begin position="76"/>
        <end position="115"/>
    </location>
</feature>